<evidence type="ECO:0000256" key="7">
    <source>
        <dbReference type="SAM" id="SignalP"/>
    </source>
</evidence>
<evidence type="ECO:0000256" key="6">
    <source>
        <dbReference type="ARBA" id="ARBA00038357"/>
    </source>
</evidence>
<evidence type="ECO:0000313" key="9">
    <source>
        <dbReference type="EMBL" id="RSH92949.1"/>
    </source>
</evidence>
<keyword evidence="5" id="KW-0408">Iron</keyword>
<dbReference type="Proteomes" id="UP000279259">
    <property type="component" value="Unassembled WGS sequence"/>
</dbReference>
<keyword evidence="4" id="KW-0256">Endoplasmic reticulum</keyword>
<dbReference type="GO" id="GO:0005783">
    <property type="term" value="C:endoplasmic reticulum"/>
    <property type="evidence" value="ECO:0007669"/>
    <property type="project" value="UniProtKB-SubCell"/>
</dbReference>
<dbReference type="AlphaFoldDB" id="A0A427YPF0"/>
<protein>
    <recommendedName>
        <fullName evidence="8">Cytochrome b5 heme-binding domain-containing protein</fullName>
    </recommendedName>
</protein>
<keyword evidence="10" id="KW-1185">Reference proteome</keyword>
<dbReference type="Pfam" id="PF00173">
    <property type="entry name" value="Cyt-b5"/>
    <property type="match status" value="1"/>
</dbReference>
<dbReference type="Gene3D" id="3.10.120.10">
    <property type="entry name" value="Cytochrome b5-like heme/steroid binding domain"/>
    <property type="match status" value="1"/>
</dbReference>
<feature type="chain" id="PRO_5019151721" description="Cytochrome b5 heme-binding domain-containing protein" evidence="7">
    <location>
        <begin position="26"/>
        <end position="184"/>
    </location>
</feature>
<evidence type="ECO:0000256" key="4">
    <source>
        <dbReference type="ARBA" id="ARBA00022824"/>
    </source>
</evidence>
<feature type="domain" description="Cytochrome b5 heme-binding" evidence="8">
    <location>
        <begin position="59"/>
        <end position="173"/>
    </location>
</feature>
<dbReference type="OrthoDB" id="547796at2759"/>
<dbReference type="SMART" id="SM01117">
    <property type="entry name" value="Cyt-b5"/>
    <property type="match status" value="1"/>
</dbReference>
<dbReference type="GO" id="GO:0046872">
    <property type="term" value="F:metal ion binding"/>
    <property type="evidence" value="ECO:0007669"/>
    <property type="project" value="UniProtKB-KW"/>
</dbReference>
<evidence type="ECO:0000256" key="5">
    <source>
        <dbReference type="ARBA" id="ARBA00023004"/>
    </source>
</evidence>
<reference evidence="9 10" key="1">
    <citation type="submission" date="2018-11" db="EMBL/GenBank/DDBJ databases">
        <title>Genome sequence of Saitozyma podzolica DSM 27192.</title>
        <authorList>
            <person name="Aliyu H."/>
            <person name="Gorte O."/>
            <person name="Ochsenreither K."/>
        </authorList>
    </citation>
    <scope>NUCLEOTIDE SEQUENCE [LARGE SCALE GENOMIC DNA]</scope>
    <source>
        <strain evidence="9 10">DSM 27192</strain>
    </source>
</reference>
<evidence type="ECO:0000256" key="2">
    <source>
        <dbReference type="ARBA" id="ARBA00022617"/>
    </source>
</evidence>
<accession>A0A427YPF0</accession>
<dbReference type="PANTHER" id="PTHR10281">
    <property type="entry name" value="MEMBRANE-ASSOCIATED PROGESTERONE RECEPTOR COMPONENT-RELATED"/>
    <property type="match status" value="1"/>
</dbReference>
<dbReference type="SUPFAM" id="SSF55856">
    <property type="entry name" value="Cytochrome b5-like heme/steroid binding domain"/>
    <property type="match status" value="1"/>
</dbReference>
<dbReference type="GO" id="GO:0016020">
    <property type="term" value="C:membrane"/>
    <property type="evidence" value="ECO:0007669"/>
    <property type="project" value="TreeGrafter"/>
</dbReference>
<proteinExistence type="inferred from homology"/>
<dbReference type="EMBL" id="RSCD01000005">
    <property type="protein sequence ID" value="RSH92949.1"/>
    <property type="molecule type" value="Genomic_DNA"/>
</dbReference>
<keyword evidence="3" id="KW-0479">Metal-binding</keyword>
<sequence>MTLSNPLNLLLIPPILYLAFRIVFPSHPPSTNVVPGEYDADVYNWMPATHPEVIVHRKYTAQELAELDGKGGGRILLAIMRVGRDGKVSKGLERTVFDVSNGRSFYGPDGMYGNFAGRDASRGMAKQSFDEEMLTPVDQALDALDDLTQSEVDNMSGWHEHFERKYTVCGELVEANAEDALRGL</sequence>
<keyword evidence="2" id="KW-0349">Heme</keyword>
<dbReference type="InterPro" id="IPR036400">
    <property type="entry name" value="Cyt_B5-like_heme/steroid_sf"/>
</dbReference>
<evidence type="ECO:0000256" key="1">
    <source>
        <dbReference type="ARBA" id="ARBA00004240"/>
    </source>
</evidence>
<dbReference type="PANTHER" id="PTHR10281:SF72">
    <property type="entry name" value="NEUDESIN"/>
    <property type="match status" value="1"/>
</dbReference>
<name>A0A427YPF0_9TREE</name>
<comment type="caution">
    <text evidence="9">The sequence shown here is derived from an EMBL/GenBank/DDBJ whole genome shotgun (WGS) entry which is preliminary data.</text>
</comment>
<evidence type="ECO:0000256" key="3">
    <source>
        <dbReference type="ARBA" id="ARBA00022723"/>
    </source>
</evidence>
<comment type="similarity">
    <text evidence="6">Belongs to the cytochrome b5 family. MAPR subfamily.</text>
</comment>
<dbReference type="InterPro" id="IPR001199">
    <property type="entry name" value="Cyt_B5-like_heme/steroid-bd"/>
</dbReference>
<keyword evidence="7" id="KW-0732">Signal</keyword>
<evidence type="ECO:0000259" key="8">
    <source>
        <dbReference type="SMART" id="SM01117"/>
    </source>
</evidence>
<gene>
    <name evidence="9" type="ORF">EHS25_008395</name>
</gene>
<organism evidence="9 10">
    <name type="scientific">Saitozyma podzolica</name>
    <dbReference type="NCBI Taxonomy" id="1890683"/>
    <lineage>
        <taxon>Eukaryota</taxon>
        <taxon>Fungi</taxon>
        <taxon>Dikarya</taxon>
        <taxon>Basidiomycota</taxon>
        <taxon>Agaricomycotina</taxon>
        <taxon>Tremellomycetes</taxon>
        <taxon>Tremellales</taxon>
        <taxon>Trimorphomycetaceae</taxon>
        <taxon>Saitozyma</taxon>
    </lineage>
</organism>
<comment type="subcellular location">
    <subcellularLocation>
        <location evidence="1">Endoplasmic reticulum</location>
    </subcellularLocation>
</comment>
<dbReference type="STRING" id="1890683.A0A427YPF0"/>
<feature type="signal peptide" evidence="7">
    <location>
        <begin position="1"/>
        <end position="25"/>
    </location>
</feature>
<evidence type="ECO:0000313" key="10">
    <source>
        <dbReference type="Proteomes" id="UP000279259"/>
    </source>
</evidence>
<dbReference type="InterPro" id="IPR050577">
    <property type="entry name" value="MAPR/NEUFC/NENF-like"/>
</dbReference>